<name>A0A5B7GLS8_PORTR</name>
<evidence type="ECO:0000313" key="1">
    <source>
        <dbReference type="EMBL" id="MPC58529.1"/>
    </source>
</evidence>
<accession>A0A5B7GLS8</accession>
<gene>
    <name evidence="1" type="ORF">E2C01_052535</name>
</gene>
<comment type="caution">
    <text evidence="1">The sequence shown here is derived from an EMBL/GenBank/DDBJ whole genome shotgun (WGS) entry which is preliminary data.</text>
</comment>
<reference evidence="1 2" key="1">
    <citation type="submission" date="2019-05" db="EMBL/GenBank/DDBJ databases">
        <title>Another draft genome of Portunus trituberculatus and its Hox gene families provides insights of decapod evolution.</title>
        <authorList>
            <person name="Jeong J.-H."/>
            <person name="Song I."/>
            <person name="Kim S."/>
            <person name="Choi T."/>
            <person name="Kim D."/>
            <person name="Ryu S."/>
            <person name="Kim W."/>
        </authorList>
    </citation>
    <scope>NUCLEOTIDE SEQUENCE [LARGE SCALE GENOMIC DNA]</scope>
    <source>
        <tissue evidence="1">Muscle</tissue>
    </source>
</reference>
<protein>
    <submittedName>
        <fullName evidence="1">Uncharacterized protein</fullName>
    </submittedName>
</protein>
<evidence type="ECO:0000313" key="2">
    <source>
        <dbReference type="Proteomes" id="UP000324222"/>
    </source>
</evidence>
<keyword evidence="2" id="KW-1185">Reference proteome</keyword>
<dbReference type="AlphaFoldDB" id="A0A5B7GLS8"/>
<proteinExistence type="predicted"/>
<dbReference type="Proteomes" id="UP000324222">
    <property type="component" value="Unassembled WGS sequence"/>
</dbReference>
<sequence>MQVCYKEERLANLKNEATRRDPTNLGESLEFLSGTRTISESPPFVVAGEERLCCYEIMSAYESRRGNP</sequence>
<dbReference type="EMBL" id="VSRR010015768">
    <property type="protein sequence ID" value="MPC58529.1"/>
    <property type="molecule type" value="Genomic_DNA"/>
</dbReference>
<organism evidence="1 2">
    <name type="scientific">Portunus trituberculatus</name>
    <name type="common">Swimming crab</name>
    <name type="synonym">Neptunus trituberculatus</name>
    <dbReference type="NCBI Taxonomy" id="210409"/>
    <lineage>
        <taxon>Eukaryota</taxon>
        <taxon>Metazoa</taxon>
        <taxon>Ecdysozoa</taxon>
        <taxon>Arthropoda</taxon>
        <taxon>Crustacea</taxon>
        <taxon>Multicrustacea</taxon>
        <taxon>Malacostraca</taxon>
        <taxon>Eumalacostraca</taxon>
        <taxon>Eucarida</taxon>
        <taxon>Decapoda</taxon>
        <taxon>Pleocyemata</taxon>
        <taxon>Brachyura</taxon>
        <taxon>Eubrachyura</taxon>
        <taxon>Portunoidea</taxon>
        <taxon>Portunidae</taxon>
        <taxon>Portuninae</taxon>
        <taxon>Portunus</taxon>
    </lineage>
</organism>